<dbReference type="AlphaFoldDB" id="A0A6A5WHH4"/>
<evidence type="ECO:0000256" key="1">
    <source>
        <dbReference type="SAM" id="MobiDB-lite"/>
    </source>
</evidence>
<reference evidence="2" key="1">
    <citation type="journal article" date="2020" name="Stud. Mycol.">
        <title>101 Dothideomycetes genomes: a test case for predicting lifestyles and emergence of pathogens.</title>
        <authorList>
            <person name="Haridas S."/>
            <person name="Albert R."/>
            <person name="Binder M."/>
            <person name="Bloem J."/>
            <person name="Labutti K."/>
            <person name="Salamov A."/>
            <person name="Andreopoulos B."/>
            <person name="Baker S."/>
            <person name="Barry K."/>
            <person name="Bills G."/>
            <person name="Bluhm B."/>
            <person name="Cannon C."/>
            <person name="Castanera R."/>
            <person name="Culley D."/>
            <person name="Daum C."/>
            <person name="Ezra D."/>
            <person name="Gonzalez J."/>
            <person name="Henrissat B."/>
            <person name="Kuo A."/>
            <person name="Liang C."/>
            <person name="Lipzen A."/>
            <person name="Lutzoni F."/>
            <person name="Magnuson J."/>
            <person name="Mondo S."/>
            <person name="Nolan M."/>
            <person name="Ohm R."/>
            <person name="Pangilinan J."/>
            <person name="Park H.-J."/>
            <person name="Ramirez L."/>
            <person name="Alfaro M."/>
            <person name="Sun H."/>
            <person name="Tritt A."/>
            <person name="Yoshinaga Y."/>
            <person name="Zwiers L.-H."/>
            <person name="Turgeon B."/>
            <person name="Goodwin S."/>
            <person name="Spatafora J."/>
            <person name="Crous P."/>
            <person name="Grigoriev I."/>
        </authorList>
    </citation>
    <scope>NUCLEOTIDE SEQUENCE</scope>
    <source>
        <strain evidence="2">CBS 123094</strain>
    </source>
</reference>
<feature type="compositionally biased region" description="Low complexity" evidence="1">
    <location>
        <begin position="69"/>
        <end position="80"/>
    </location>
</feature>
<feature type="region of interest" description="Disordered" evidence="1">
    <location>
        <begin position="1"/>
        <end position="24"/>
    </location>
</feature>
<gene>
    <name evidence="2" type="ORF">P154DRAFT_205082</name>
</gene>
<proteinExistence type="predicted"/>
<accession>A0A6A5WHH4</accession>
<feature type="compositionally biased region" description="Basic and acidic residues" evidence="1">
    <location>
        <begin position="15"/>
        <end position="24"/>
    </location>
</feature>
<protein>
    <submittedName>
        <fullName evidence="2">Uncharacterized protein</fullName>
    </submittedName>
</protein>
<dbReference type="EMBL" id="ML977590">
    <property type="protein sequence ID" value="KAF2000259.1"/>
    <property type="molecule type" value="Genomic_DNA"/>
</dbReference>
<dbReference type="Proteomes" id="UP000799779">
    <property type="component" value="Unassembled WGS sequence"/>
</dbReference>
<evidence type="ECO:0000313" key="2">
    <source>
        <dbReference type="EMBL" id="KAF2000259.1"/>
    </source>
</evidence>
<keyword evidence="3" id="KW-1185">Reference proteome</keyword>
<evidence type="ECO:0000313" key="3">
    <source>
        <dbReference type="Proteomes" id="UP000799779"/>
    </source>
</evidence>
<feature type="region of interest" description="Disordered" evidence="1">
    <location>
        <begin position="49"/>
        <end position="80"/>
    </location>
</feature>
<name>A0A6A5WHH4_9PLEO</name>
<sequence length="160" mass="18006">MMPSVDGGTGGDARSSGDRSAEDQRYPEHCLYRDLTLLEFGQVGLHQSKRLNTKNTADSRRNHPFKMCSNAPPESSPARSSPWTFEFGDVQYLIRILGWTCPGHVHHNRRQSSTRHCRCSFDVVFRKIRCRHCNCPVVTSFAPDECPTHAGSEELVSTAQ</sequence>
<organism evidence="2 3">
    <name type="scientific">Amniculicola lignicola CBS 123094</name>
    <dbReference type="NCBI Taxonomy" id="1392246"/>
    <lineage>
        <taxon>Eukaryota</taxon>
        <taxon>Fungi</taxon>
        <taxon>Dikarya</taxon>
        <taxon>Ascomycota</taxon>
        <taxon>Pezizomycotina</taxon>
        <taxon>Dothideomycetes</taxon>
        <taxon>Pleosporomycetidae</taxon>
        <taxon>Pleosporales</taxon>
        <taxon>Amniculicolaceae</taxon>
        <taxon>Amniculicola</taxon>
    </lineage>
</organism>